<dbReference type="AlphaFoldDB" id="A0A183P3L8"/>
<organism evidence="2 3">
    <name type="scientific">Schistosoma mattheei</name>
    <dbReference type="NCBI Taxonomy" id="31246"/>
    <lineage>
        <taxon>Eukaryota</taxon>
        <taxon>Metazoa</taxon>
        <taxon>Spiralia</taxon>
        <taxon>Lophotrochozoa</taxon>
        <taxon>Platyhelminthes</taxon>
        <taxon>Trematoda</taxon>
        <taxon>Digenea</taxon>
        <taxon>Strigeidida</taxon>
        <taxon>Schistosomatoidea</taxon>
        <taxon>Schistosomatidae</taxon>
        <taxon>Schistosoma</taxon>
    </lineage>
</organism>
<evidence type="ECO:0000256" key="1">
    <source>
        <dbReference type="SAM" id="MobiDB-lite"/>
    </source>
</evidence>
<accession>A0A183P3L8</accession>
<evidence type="ECO:0000313" key="3">
    <source>
        <dbReference type="Proteomes" id="UP000269396"/>
    </source>
</evidence>
<feature type="compositionally biased region" description="Basic and acidic residues" evidence="1">
    <location>
        <begin position="96"/>
        <end position="109"/>
    </location>
</feature>
<name>A0A183P3L8_9TREM</name>
<sequence length="148" mass="16237">MFRACDIIYDLVEPHPDVWRANISAIHECAAKTDSSVDTSSSIEETWSVFKNKSEAPASCTNSVGNNNNDNGNNNDNKHSPESNNYNVCDDGGPQEAKRSRPSEKKESTELSGNASRGFFPVHTLTTTDQVRLKAREMLQSALESGSK</sequence>
<reference evidence="2 3" key="1">
    <citation type="submission" date="2018-11" db="EMBL/GenBank/DDBJ databases">
        <authorList>
            <consortium name="Pathogen Informatics"/>
        </authorList>
    </citation>
    <scope>NUCLEOTIDE SEQUENCE [LARGE SCALE GENOMIC DNA]</scope>
    <source>
        <strain>Denwood</strain>
        <strain evidence="3">Zambia</strain>
    </source>
</reference>
<evidence type="ECO:0000313" key="2">
    <source>
        <dbReference type="EMBL" id="VDP47393.1"/>
    </source>
</evidence>
<keyword evidence="3" id="KW-1185">Reference proteome</keyword>
<dbReference type="Proteomes" id="UP000269396">
    <property type="component" value="Unassembled WGS sequence"/>
</dbReference>
<protein>
    <submittedName>
        <fullName evidence="2">Uncharacterized protein</fullName>
    </submittedName>
</protein>
<feature type="region of interest" description="Disordered" evidence="1">
    <location>
        <begin position="54"/>
        <end position="125"/>
    </location>
</feature>
<dbReference type="STRING" id="31246.A0A183P3L8"/>
<dbReference type="EMBL" id="UZAL01029319">
    <property type="protein sequence ID" value="VDP47393.1"/>
    <property type="molecule type" value="Genomic_DNA"/>
</dbReference>
<feature type="compositionally biased region" description="Low complexity" evidence="1">
    <location>
        <begin position="65"/>
        <end position="75"/>
    </location>
</feature>
<proteinExistence type="predicted"/>
<gene>
    <name evidence="2" type="ORF">SMTD_LOCUS8954</name>
</gene>